<feature type="transmembrane region" description="Helical" evidence="7">
    <location>
        <begin position="197"/>
        <end position="215"/>
    </location>
</feature>
<dbReference type="Proteomes" id="UP000663508">
    <property type="component" value="Chromosome"/>
</dbReference>
<evidence type="ECO:0000313" key="10">
    <source>
        <dbReference type="Proteomes" id="UP000663508"/>
    </source>
</evidence>
<keyword evidence="4 7" id="KW-0812">Transmembrane</keyword>
<dbReference type="Gene3D" id="1.10.3720.10">
    <property type="entry name" value="MetI-like"/>
    <property type="match status" value="1"/>
</dbReference>
<accession>A0A8H8WZA1</accession>
<evidence type="ECO:0000256" key="5">
    <source>
        <dbReference type="ARBA" id="ARBA00022989"/>
    </source>
</evidence>
<evidence type="ECO:0000256" key="1">
    <source>
        <dbReference type="ARBA" id="ARBA00004651"/>
    </source>
</evidence>
<feature type="transmembrane region" description="Helical" evidence="7">
    <location>
        <begin position="151"/>
        <end position="177"/>
    </location>
</feature>
<evidence type="ECO:0000256" key="4">
    <source>
        <dbReference type="ARBA" id="ARBA00022692"/>
    </source>
</evidence>
<dbReference type="InterPro" id="IPR035906">
    <property type="entry name" value="MetI-like_sf"/>
</dbReference>
<dbReference type="GO" id="GO:0005886">
    <property type="term" value="C:plasma membrane"/>
    <property type="evidence" value="ECO:0007669"/>
    <property type="project" value="UniProtKB-SubCell"/>
</dbReference>
<evidence type="ECO:0000256" key="2">
    <source>
        <dbReference type="ARBA" id="ARBA00022448"/>
    </source>
</evidence>
<dbReference type="Pfam" id="PF00528">
    <property type="entry name" value="BPD_transp_1"/>
    <property type="match status" value="1"/>
</dbReference>
<organism evidence="9 10">
    <name type="scientific">Methylobacterium indicum</name>
    <dbReference type="NCBI Taxonomy" id="1775910"/>
    <lineage>
        <taxon>Bacteria</taxon>
        <taxon>Pseudomonadati</taxon>
        <taxon>Pseudomonadota</taxon>
        <taxon>Alphaproteobacteria</taxon>
        <taxon>Hyphomicrobiales</taxon>
        <taxon>Methylobacteriaceae</taxon>
        <taxon>Methylobacterium</taxon>
    </lineage>
</organism>
<evidence type="ECO:0000259" key="8">
    <source>
        <dbReference type="PROSITE" id="PS50928"/>
    </source>
</evidence>
<name>A0A8H8WZA1_9HYPH</name>
<keyword evidence="2 7" id="KW-0813">Transport</keyword>
<sequence>MADGCDPQKYVLEGSPMWISLARRLGGLLVVLFLVATMVFFLTRLAPGDPAAIMLGDQATPEDVARLRATFGLDRPLLVQFALWLKEIATGNFGRSIFLQQPVTTVLWDRAEPTFFLALFSVTIAALVGVPAGIVSAVWRGRIVDQVVSGLALLAANVPSFWLGLILIQLFAVRLGWFPVAGYGAPGAGLPERLEHLVLPSLVLGIVNSALITRFTRASMLDVLSNDYVRTARSKGLPESRVVLRHAFGTALVPIVTVLGLTVALLIGGAIVTETVFGLPGIGNLVVSAVLRRDYPVIQGALVTVAGLYVLINLAVDLLYRLVDPRVTA</sequence>
<reference evidence="9" key="1">
    <citation type="submission" date="2020-11" db="EMBL/GenBank/DDBJ databases">
        <title>Complete genome sequence of a novel pathogenic Methylobacterium strain isolated from rice in Vietnam.</title>
        <authorList>
            <person name="Lai K."/>
            <person name="Okazaki S."/>
            <person name="Higashi K."/>
            <person name="Mori H."/>
            <person name="Toyoda A."/>
            <person name="Kurokawa K."/>
        </authorList>
    </citation>
    <scope>NUCLEOTIDE SEQUENCE</scope>
    <source>
        <strain evidence="9">VL1</strain>
    </source>
</reference>
<gene>
    <name evidence="9" type="primary">ptpD</name>
    <name evidence="9" type="ORF">mvi_53930</name>
</gene>
<evidence type="ECO:0000256" key="7">
    <source>
        <dbReference type="RuleBase" id="RU363032"/>
    </source>
</evidence>
<dbReference type="InterPro" id="IPR000515">
    <property type="entry name" value="MetI-like"/>
</dbReference>
<comment type="similarity">
    <text evidence="7">Belongs to the binding-protein-dependent transport system permease family.</text>
</comment>
<feature type="transmembrane region" description="Helical" evidence="7">
    <location>
        <begin position="251"/>
        <end position="277"/>
    </location>
</feature>
<dbReference type="AlphaFoldDB" id="A0A8H8WZA1"/>
<feature type="transmembrane region" description="Helical" evidence="7">
    <location>
        <begin position="297"/>
        <end position="320"/>
    </location>
</feature>
<evidence type="ECO:0000256" key="3">
    <source>
        <dbReference type="ARBA" id="ARBA00022475"/>
    </source>
</evidence>
<dbReference type="Pfam" id="PF19300">
    <property type="entry name" value="BPD_transp_1_N"/>
    <property type="match status" value="1"/>
</dbReference>
<feature type="transmembrane region" description="Helical" evidence="7">
    <location>
        <begin position="115"/>
        <end position="139"/>
    </location>
</feature>
<dbReference type="CDD" id="cd06261">
    <property type="entry name" value="TM_PBP2"/>
    <property type="match status" value="1"/>
</dbReference>
<evidence type="ECO:0000256" key="6">
    <source>
        <dbReference type="ARBA" id="ARBA00023136"/>
    </source>
</evidence>
<feature type="transmembrane region" description="Helical" evidence="7">
    <location>
        <begin position="25"/>
        <end position="46"/>
    </location>
</feature>
<dbReference type="InterPro" id="IPR045621">
    <property type="entry name" value="BPD_transp_1_N"/>
</dbReference>
<proteinExistence type="inferred from homology"/>
<keyword evidence="3" id="KW-1003">Cell membrane</keyword>
<dbReference type="KEGG" id="mind:mvi_53930"/>
<dbReference type="SUPFAM" id="SSF161098">
    <property type="entry name" value="MetI-like"/>
    <property type="match status" value="1"/>
</dbReference>
<dbReference type="PANTHER" id="PTHR43163:SF3">
    <property type="entry name" value="PEPTIDE ABC TRANSPORTER PERMEASE PROTEIN"/>
    <property type="match status" value="1"/>
</dbReference>
<comment type="subcellular location">
    <subcellularLocation>
        <location evidence="1 7">Cell membrane</location>
        <topology evidence="1 7">Multi-pass membrane protein</topology>
    </subcellularLocation>
</comment>
<keyword evidence="6 7" id="KW-0472">Membrane</keyword>
<feature type="domain" description="ABC transmembrane type-1" evidence="8">
    <location>
        <begin position="111"/>
        <end position="320"/>
    </location>
</feature>
<dbReference type="PROSITE" id="PS50928">
    <property type="entry name" value="ABC_TM1"/>
    <property type="match status" value="1"/>
</dbReference>
<dbReference type="PANTHER" id="PTHR43163">
    <property type="entry name" value="DIPEPTIDE TRANSPORT SYSTEM PERMEASE PROTEIN DPPB-RELATED"/>
    <property type="match status" value="1"/>
</dbReference>
<keyword evidence="5 7" id="KW-1133">Transmembrane helix</keyword>
<dbReference type="GO" id="GO:0055085">
    <property type="term" value="P:transmembrane transport"/>
    <property type="evidence" value="ECO:0007669"/>
    <property type="project" value="InterPro"/>
</dbReference>
<evidence type="ECO:0000313" key="9">
    <source>
        <dbReference type="EMBL" id="BCM86932.1"/>
    </source>
</evidence>
<protein>
    <submittedName>
        <fullName evidence="9">Peptide ABC transporter permease</fullName>
    </submittedName>
</protein>
<dbReference type="EMBL" id="AP024145">
    <property type="protein sequence ID" value="BCM86932.1"/>
    <property type="molecule type" value="Genomic_DNA"/>
</dbReference>